<evidence type="ECO:0000313" key="3">
    <source>
        <dbReference type="Proteomes" id="UP000276133"/>
    </source>
</evidence>
<keyword evidence="1" id="KW-1133">Transmembrane helix</keyword>
<proteinExistence type="predicted"/>
<sequence>MNGRANNRVLFGAQGQHNLRQNTHGWQIVQHQRLHIKQLHQRLAHLFQGIAIFLLPIAHGRPGLEKICQKFLGSPQHPSRIRNKQADVNARDHNFALGAKARVECRCSFFDILNTSITQIVQNGPFEFNTIWCRLIRVQFIGHLFERITNSLSRIIIPNQLGIFIIMTAASALSFIASMNKGGKNLCKMSRILGPVNLSLSNLANNSAHFCLVLCELLLANIFSTYKSPPVQIMSLTIFPLEQSAYRHSSANCCPAE</sequence>
<keyword evidence="3" id="KW-1185">Reference proteome</keyword>
<dbReference type="AlphaFoldDB" id="A0A3M7RPH3"/>
<feature type="transmembrane region" description="Helical" evidence="1">
    <location>
        <begin position="161"/>
        <end position="179"/>
    </location>
</feature>
<comment type="caution">
    <text evidence="2">The sequence shown here is derived from an EMBL/GenBank/DDBJ whole genome shotgun (WGS) entry which is preliminary data.</text>
</comment>
<name>A0A3M7RPH3_BRAPC</name>
<keyword evidence="1" id="KW-0472">Membrane</keyword>
<gene>
    <name evidence="2" type="ORF">BpHYR1_026908</name>
</gene>
<accession>A0A3M7RPH3</accession>
<keyword evidence="1" id="KW-0812">Transmembrane</keyword>
<protein>
    <submittedName>
        <fullName evidence="2">Uncharacterized protein</fullName>
    </submittedName>
</protein>
<organism evidence="2 3">
    <name type="scientific">Brachionus plicatilis</name>
    <name type="common">Marine rotifer</name>
    <name type="synonym">Brachionus muelleri</name>
    <dbReference type="NCBI Taxonomy" id="10195"/>
    <lineage>
        <taxon>Eukaryota</taxon>
        <taxon>Metazoa</taxon>
        <taxon>Spiralia</taxon>
        <taxon>Gnathifera</taxon>
        <taxon>Rotifera</taxon>
        <taxon>Eurotatoria</taxon>
        <taxon>Monogononta</taxon>
        <taxon>Pseudotrocha</taxon>
        <taxon>Ploima</taxon>
        <taxon>Brachionidae</taxon>
        <taxon>Brachionus</taxon>
    </lineage>
</organism>
<evidence type="ECO:0000256" key="1">
    <source>
        <dbReference type="SAM" id="Phobius"/>
    </source>
</evidence>
<reference evidence="2 3" key="1">
    <citation type="journal article" date="2018" name="Sci. Rep.">
        <title>Genomic signatures of local adaptation to the degree of environmental predictability in rotifers.</title>
        <authorList>
            <person name="Franch-Gras L."/>
            <person name="Hahn C."/>
            <person name="Garcia-Roger E.M."/>
            <person name="Carmona M.J."/>
            <person name="Serra M."/>
            <person name="Gomez A."/>
        </authorList>
    </citation>
    <scope>NUCLEOTIDE SEQUENCE [LARGE SCALE GENOMIC DNA]</scope>
    <source>
        <strain evidence="2">HYR1</strain>
    </source>
</reference>
<evidence type="ECO:0000313" key="2">
    <source>
        <dbReference type="EMBL" id="RNA25247.1"/>
    </source>
</evidence>
<dbReference type="Proteomes" id="UP000276133">
    <property type="component" value="Unassembled WGS sequence"/>
</dbReference>
<dbReference type="EMBL" id="REGN01002955">
    <property type="protein sequence ID" value="RNA25247.1"/>
    <property type="molecule type" value="Genomic_DNA"/>
</dbReference>